<keyword evidence="8" id="KW-1185">Reference proteome</keyword>
<protein>
    <submittedName>
        <fullName evidence="7">Radical SAM protein</fullName>
    </submittedName>
</protein>
<evidence type="ECO:0000256" key="2">
    <source>
        <dbReference type="ARBA" id="ARBA00022691"/>
    </source>
</evidence>
<dbReference type="Proteomes" id="UP001290861">
    <property type="component" value="Unassembled WGS sequence"/>
</dbReference>
<comment type="caution">
    <text evidence="7">The sequence shown here is derived from an EMBL/GenBank/DDBJ whole genome shotgun (WGS) entry which is preliminary data.</text>
</comment>
<comment type="cofactor">
    <cofactor evidence="1">
        <name>[4Fe-4S] cluster</name>
        <dbReference type="ChEBI" id="CHEBI:49883"/>
    </cofactor>
</comment>
<accession>A0ABU5MVL8</accession>
<reference evidence="7 8" key="1">
    <citation type="journal article" date="2024" name="Appl. Environ. Microbiol.">
        <title>Pontiella agarivorans sp. nov., a novel marine anaerobic bacterium capable of degrading macroalgal polysaccharides and fixing nitrogen.</title>
        <authorList>
            <person name="Liu N."/>
            <person name="Kivenson V."/>
            <person name="Peng X."/>
            <person name="Cui Z."/>
            <person name="Lankiewicz T.S."/>
            <person name="Gosselin K.M."/>
            <person name="English C.J."/>
            <person name="Blair E.M."/>
            <person name="O'Malley M.A."/>
            <person name="Valentine D.L."/>
        </authorList>
    </citation>
    <scope>NUCLEOTIDE SEQUENCE [LARGE SCALE GENOMIC DNA]</scope>
    <source>
        <strain evidence="7 8">NLcol2</strain>
    </source>
</reference>
<dbReference type="InterPro" id="IPR013785">
    <property type="entry name" value="Aldolase_TIM"/>
</dbReference>
<keyword evidence="5" id="KW-0411">Iron-sulfur</keyword>
<dbReference type="PANTHER" id="PTHR11228">
    <property type="entry name" value="RADICAL SAM DOMAIN PROTEIN"/>
    <property type="match status" value="1"/>
</dbReference>
<evidence type="ECO:0000259" key="6">
    <source>
        <dbReference type="Pfam" id="PF04055"/>
    </source>
</evidence>
<dbReference type="SFLD" id="SFLDG01067">
    <property type="entry name" value="SPASM/twitch_domain_containing"/>
    <property type="match status" value="1"/>
</dbReference>
<keyword evidence="4" id="KW-0408">Iron</keyword>
<dbReference type="Gene3D" id="3.20.20.70">
    <property type="entry name" value="Aldolase class I"/>
    <property type="match status" value="1"/>
</dbReference>
<evidence type="ECO:0000256" key="4">
    <source>
        <dbReference type="ARBA" id="ARBA00023004"/>
    </source>
</evidence>
<proteinExistence type="predicted"/>
<organism evidence="7 8">
    <name type="scientific">Pontiella agarivorans</name>
    <dbReference type="NCBI Taxonomy" id="3038953"/>
    <lineage>
        <taxon>Bacteria</taxon>
        <taxon>Pseudomonadati</taxon>
        <taxon>Kiritimatiellota</taxon>
        <taxon>Kiritimatiellia</taxon>
        <taxon>Kiritimatiellales</taxon>
        <taxon>Pontiellaceae</taxon>
        <taxon>Pontiella</taxon>
    </lineage>
</organism>
<dbReference type="InterPro" id="IPR058240">
    <property type="entry name" value="rSAM_sf"/>
</dbReference>
<dbReference type="EMBL" id="JARVCO010000007">
    <property type="protein sequence ID" value="MDZ8118215.1"/>
    <property type="molecule type" value="Genomic_DNA"/>
</dbReference>
<dbReference type="Pfam" id="PF04055">
    <property type="entry name" value="Radical_SAM"/>
    <property type="match status" value="1"/>
</dbReference>
<evidence type="ECO:0000256" key="3">
    <source>
        <dbReference type="ARBA" id="ARBA00022723"/>
    </source>
</evidence>
<feature type="domain" description="Radical SAM core" evidence="6">
    <location>
        <begin position="37"/>
        <end position="174"/>
    </location>
</feature>
<keyword evidence="2" id="KW-0949">S-adenosyl-L-methionine</keyword>
<evidence type="ECO:0000313" key="7">
    <source>
        <dbReference type="EMBL" id="MDZ8118215.1"/>
    </source>
</evidence>
<name>A0ABU5MVL8_9BACT</name>
<dbReference type="SFLD" id="SFLDS00029">
    <property type="entry name" value="Radical_SAM"/>
    <property type="match status" value="1"/>
</dbReference>
<gene>
    <name evidence="7" type="ORF">P9H32_06190</name>
</gene>
<dbReference type="PANTHER" id="PTHR11228:SF7">
    <property type="entry name" value="PQQA PEPTIDE CYCLASE"/>
    <property type="match status" value="1"/>
</dbReference>
<dbReference type="RefSeq" id="WP_322608013.1">
    <property type="nucleotide sequence ID" value="NZ_JARVCO010000007.1"/>
</dbReference>
<evidence type="ECO:0000256" key="5">
    <source>
        <dbReference type="ARBA" id="ARBA00023014"/>
    </source>
</evidence>
<sequence>MQNSQVVKESGEGCADAGSRPGYIQPHALKELWFHTGTVCNLCCPFCLEGSRPGDDRLQQPSLADLKPFIEESLALGVQQFSFTGGEPFSNSEVIEVLDYALDRNPCLVLTNATEPLAGHLGRLAALIEKPFALQFRVSLDYPNPEKHDAGRGRGNFNLALKTMRQIHRLGFTVSIARQSAPNEDVDAVNRAYQPFFEEAGLPAETPIVVFPEFHEPGSHPDVPHITEHCMTTYKSAEERDRFMCSFSKMVVKKGGRMRVYACTLVDDDEDYDLGGSLHEAMEVRVMLQHHRCYTCFAAGASCSEL</sequence>
<keyword evidence="3" id="KW-0479">Metal-binding</keyword>
<dbReference type="InterPro" id="IPR050377">
    <property type="entry name" value="Radical_SAM_PqqE_MftC-like"/>
</dbReference>
<evidence type="ECO:0000256" key="1">
    <source>
        <dbReference type="ARBA" id="ARBA00001966"/>
    </source>
</evidence>
<dbReference type="InterPro" id="IPR007197">
    <property type="entry name" value="rSAM"/>
</dbReference>
<dbReference type="SUPFAM" id="SSF102114">
    <property type="entry name" value="Radical SAM enzymes"/>
    <property type="match status" value="1"/>
</dbReference>
<evidence type="ECO:0000313" key="8">
    <source>
        <dbReference type="Proteomes" id="UP001290861"/>
    </source>
</evidence>
<dbReference type="CDD" id="cd01335">
    <property type="entry name" value="Radical_SAM"/>
    <property type="match status" value="1"/>
</dbReference>